<reference evidence="1 2" key="1">
    <citation type="journal article" date="2018" name="Sci. Data">
        <title>The draft genome sequence of cork oak.</title>
        <authorList>
            <person name="Ramos A.M."/>
            <person name="Usie A."/>
            <person name="Barbosa P."/>
            <person name="Barros P.M."/>
            <person name="Capote T."/>
            <person name="Chaves I."/>
            <person name="Simoes F."/>
            <person name="Abreu I."/>
            <person name="Carrasquinho I."/>
            <person name="Faro C."/>
            <person name="Guimaraes J.B."/>
            <person name="Mendonca D."/>
            <person name="Nobrega F."/>
            <person name="Rodrigues L."/>
            <person name="Saibo N.J.M."/>
            <person name="Varela M.C."/>
            <person name="Egas C."/>
            <person name="Matos J."/>
            <person name="Miguel C.M."/>
            <person name="Oliveira M.M."/>
            <person name="Ricardo C.P."/>
            <person name="Goncalves S."/>
        </authorList>
    </citation>
    <scope>NUCLEOTIDE SEQUENCE [LARGE SCALE GENOMIC DNA]</scope>
    <source>
        <strain evidence="2">cv. HL8</strain>
    </source>
</reference>
<sequence>MSRNMPSLLPGYRAYNRVLSPCWWRNSIR</sequence>
<evidence type="ECO:0000313" key="2">
    <source>
        <dbReference type="Proteomes" id="UP000237347"/>
    </source>
</evidence>
<accession>A0AAW0M2U4</accession>
<comment type="caution">
    <text evidence="1">The sequence shown here is derived from an EMBL/GenBank/DDBJ whole genome shotgun (WGS) entry which is preliminary data.</text>
</comment>
<dbReference type="EMBL" id="PKMF04000024">
    <property type="protein sequence ID" value="KAK7857746.1"/>
    <property type="molecule type" value="Genomic_DNA"/>
</dbReference>
<proteinExistence type="predicted"/>
<dbReference type="AlphaFoldDB" id="A0AAW0M2U4"/>
<name>A0AAW0M2U4_QUESU</name>
<protein>
    <submittedName>
        <fullName evidence="1">Uncharacterized protein</fullName>
    </submittedName>
</protein>
<dbReference type="Proteomes" id="UP000237347">
    <property type="component" value="Unassembled WGS sequence"/>
</dbReference>
<keyword evidence="2" id="KW-1185">Reference proteome</keyword>
<organism evidence="1 2">
    <name type="scientific">Quercus suber</name>
    <name type="common">Cork oak</name>
    <dbReference type="NCBI Taxonomy" id="58331"/>
    <lineage>
        <taxon>Eukaryota</taxon>
        <taxon>Viridiplantae</taxon>
        <taxon>Streptophyta</taxon>
        <taxon>Embryophyta</taxon>
        <taxon>Tracheophyta</taxon>
        <taxon>Spermatophyta</taxon>
        <taxon>Magnoliopsida</taxon>
        <taxon>eudicotyledons</taxon>
        <taxon>Gunneridae</taxon>
        <taxon>Pentapetalae</taxon>
        <taxon>rosids</taxon>
        <taxon>fabids</taxon>
        <taxon>Fagales</taxon>
        <taxon>Fagaceae</taxon>
        <taxon>Quercus</taxon>
    </lineage>
</organism>
<gene>
    <name evidence="1" type="ORF">CFP56_015856</name>
</gene>
<evidence type="ECO:0000313" key="1">
    <source>
        <dbReference type="EMBL" id="KAK7857746.1"/>
    </source>
</evidence>